<keyword evidence="4" id="KW-0812">Transmembrane</keyword>
<dbReference type="RefSeq" id="WP_085082811.1">
    <property type="nucleotide sequence ID" value="NZ_BLKV01000001.1"/>
</dbReference>
<evidence type="ECO:0000256" key="3">
    <source>
        <dbReference type="SAM" id="MobiDB-lite"/>
    </source>
</evidence>
<dbReference type="AlphaFoldDB" id="A0A7I9XJ74"/>
<feature type="region of interest" description="Disordered" evidence="3">
    <location>
        <begin position="1"/>
        <end position="30"/>
    </location>
</feature>
<accession>A0A7I9XJ74</accession>
<protein>
    <submittedName>
        <fullName evidence="5">Mce associated membrane protein</fullName>
    </submittedName>
</protein>
<evidence type="ECO:0000256" key="2">
    <source>
        <dbReference type="ARBA" id="ARBA00023136"/>
    </source>
</evidence>
<keyword evidence="6" id="KW-1185">Reference proteome</keyword>
<dbReference type="EMBL" id="BLKV01000001">
    <property type="protein sequence ID" value="GFG69944.1"/>
    <property type="molecule type" value="Genomic_DNA"/>
</dbReference>
<dbReference type="GO" id="GO:0016020">
    <property type="term" value="C:membrane"/>
    <property type="evidence" value="ECO:0007669"/>
    <property type="project" value="UniProtKB-SubCell"/>
</dbReference>
<feature type="transmembrane region" description="Helical" evidence="4">
    <location>
        <begin position="38"/>
        <end position="58"/>
    </location>
</feature>
<organism evidence="5 6">
    <name type="scientific">Mycolicibacter senuensis</name>
    <dbReference type="NCBI Taxonomy" id="386913"/>
    <lineage>
        <taxon>Bacteria</taxon>
        <taxon>Bacillati</taxon>
        <taxon>Actinomycetota</taxon>
        <taxon>Actinomycetes</taxon>
        <taxon>Mycobacteriales</taxon>
        <taxon>Mycobacteriaceae</taxon>
        <taxon>Mycolicibacter</taxon>
    </lineage>
</organism>
<reference evidence="5 6" key="1">
    <citation type="journal article" date="2019" name="Emerg. Microbes Infect.">
        <title>Comprehensive subspecies identification of 175 nontuberculous mycobacteria species based on 7547 genomic profiles.</title>
        <authorList>
            <person name="Matsumoto Y."/>
            <person name="Kinjo T."/>
            <person name="Motooka D."/>
            <person name="Nabeya D."/>
            <person name="Jung N."/>
            <person name="Uechi K."/>
            <person name="Horii T."/>
            <person name="Iida T."/>
            <person name="Fujita J."/>
            <person name="Nakamura S."/>
        </authorList>
    </citation>
    <scope>NUCLEOTIDE SEQUENCE [LARGE SCALE GENOMIC DNA]</scope>
    <source>
        <strain evidence="5 6">JCM 16017</strain>
    </source>
</reference>
<comment type="caution">
    <text evidence="5">The sequence shown here is derived from an EMBL/GenBank/DDBJ whole genome shotgun (WGS) entry which is preliminary data.</text>
</comment>
<keyword evidence="4" id="KW-1133">Transmembrane helix</keyword>
<evidence type="ECO:0000313" key="6">
    <source>
        <dbReference type="Proteomes" id="UP000465263"/>
    </source>
</evidence>
<dbReference type="PANTHER" id="PTHR37042:SF4">
    <property type="entry name" value="OUTER MEMBRANE PROTEIN RV1973"/>
    <property type="match status" value="1"/>
</dbReference>
<sequence length="191" mass="20652">MAVDDDAPERPVSEPETSPDDPAVPPAEAGASARLRDAALFVSVAVLAFGGLAGWLGFRTYESHRTEVQREQFLRAAQQSARNLTTIDHEHAEADVQRVLDSATGTFYEDFSNRSQPFIEIVKTAQAKSIGTVTEAGIEEQTADQAQVLVAVSVNTTNAGAAEQLPRAWRMRISVTRVDGQEKISNVAFVP</sequence>
<evidence type="ECO:0000313" key="5">
    <source>
        <dbReference type="EMBL" id="GFG69944.1"/>
    </source>
</evidence>
<dbReference type="PANTHER" id="PTHR37042">
    <property type="entry name" value="OUTER MEMBRANE PROTEIN RV1973"/>
    <property type="match status" value="1"/>
</dbReference>
<keyword evidence="2 4" id="KW-0472">Membrane</keyword>
<comment type="subcellular location">
    <subcellularLocation>
        <location evidence="1">Membrane</location>
    </subcellularLocation>
</comment>
<evidence type="ECO:0000256" key="4">
    <source>
        <dbReference type="SAM" id="Phobius"/>
    </source>
</evidence>
<evidence type="ECO:0000256" key="1">
    <source>
        <dbReference type="ARBA" id="ARBA00004370"/>
    </source>
</evidence>
<gene>
    <name evidence="5" type="ORF">MSEN_16640</name>
</gene>
<dbReference type="OrthoDB" id="4774723at2"/>
<proteinExistence type="predicted"/>
<name>A0A7I9XJ74_9MYCO</name>
<dbReference type="Proteomes" id="UP000465263">
    <property type="component" value="Unassembled WGS sequence"/>
</dbReference>